<organism evidence="4 5">
    <name type="scientific">Lactococcus termiticola</name>
    <dbReference type="NCBI Taxonomy" id="2169526"/>
    <lineage>
        <taxon>Bacteria</taxon>
        <taxon>Bacillati</taxon>
        <taxon>Bacillota</taxon>
        <taxon>Bacilli</taxon>
        <taxon>Lactobacillales</taxon>
        <taxon>Streptococcaceae</taxon>
        <taxon>Lactococcus</taxon>
    </lineage>
</organism>
<gene>
    <name evidence="4" type="ORF">NtB2_01009</name>
</gene>
<dbReference type="Gene3D" id="3.40.710.10">
    <property type="entry name" value="DD-peptidase/beta-lactamase superfamily"/>
    <property type="match status" value="1"/>
</dbReference>
<sequence>MQFLKEKLNMGVGLAMIILIIPGLFAFPGKSEAKPAHRVLAKEEEKASSHQQAYKDIPTRPLSLKELTAYKDADLKEKAGTISKMTQLNIRKLTKGAFELSDGRYIRAVKEDLASDVLISKENIDQTVYTSAQTKVYYNPYTSFDKEVYSQLPKGQSYSADKLAKTLWGSYYEISFDGGQTGWVSADDLSLKNPKMLALQDLLNKKYNSSDYSIYVKELDSKFTVGINQNQTMYSASLSKLPILYWTQKRINDGQANLSDQLYYSSVINGFPGSFEPAGTGVLSEIPDEKNYSLLEVINVTAKDSDNVGSNLLAYYETKQFSQEYQDAITKLAGRPWNPSKREASAEMVGRVLEGLYNEGGAGFNSLFNTAFDNIKIKAGVPSNIKVAHKIGAADSYNHDAAIVFAEHPYILVVESSSASDQEIADISKDVYGALE</sequence>
<dbReference type="SUPFAM" id="SSF82057">
    <property type="entry name" value="Prokaryotic SH3-related domain"/>
    <property type="match status" value="1"/>
</dbReference>
<dbReference type="Pfam" id="PF13354">
    <property type="entry name" value="Beta-lactamase2"/>
    <property type="match status" value="1"/>
</dbReference>
<dbReference type="EMBL" id="BFFO01000005">
    <property type="protein sequence ID" value="GBG96875.1"/>
    <property type="molecule type" value="Genomic_DNA"/>
</dbReference>
<dbReference type="PANTHER" id="PTHR35333">
    <property type="entry name" value="BETA-LACTAMASE"/>
    <property type="match status" value="1"/>
</dbReference>
<dbReference type="Gene3D" id="2.30.30.170">
    <property type="match status" value="1"/>
</dbReference>
<evidence type="ECO:0000259" key="3">
    <source>
        <dbReference type="Pfam" id="PF13457"/>
    </source>
</evidence>
<reference evidence="4 5" key="1">
    <citation type="journal article" date="2018" name="Genome Announc.">
        <title>Draft Genome Sequence of Lactococcus sp. Strain NtB2 (JCM 32569), Isolated from the Gut of the Higher Termite Nasutitermes takasagoensis.</title>
        <authorList>
            <person name="Noda S."/>
            <person name="Aihara C."/>
            <person name="Yuki M."/>
            <person name="Ohkuma M."/>
        </authorList>
    </citation>
    <scope>NUCLEOTIDE SEQUENCE [LARGE SCALE GENOMIC DNA]</scope>
    <source>
        <strain evidence="4 5">NtB2</strain>
    </source>
</reference>
<feature type="domain" description="Beta-lactamase class A catalytic" evidence="2">
    <location>
        <begin position="213"/>
        <end position="414"/>
    </location>
</feature>
<proteinExistence type="predicted"/>
<dbReference type="Pfam" id="PF13457">
    <property type="entry name" value="GW"/>
    <property type="match status" value="1"/>
</dbReference>
<dbReference type="AlphaFoldDB" id="A0A2R5HHP6"/>
<comment type="caution">
    <text evidence="4">The sequence shown here is derived from an EMBL/GenBank/DDBJ whole genome shotgun (WGS) entry which is preliminary data.</text>
</comment>
<evidence type="ECO:0000313" key="4">
    <source>
        <dbReference type="EMBL" id="GBG96875.1"/>
    </source>
</evidence>
<dbReference type="OrthoDB" id="2240388at2"/>
<dbReference type="RefSeq" id="WP_109245841.1">
    <property type="nucleotide sequence ID" value="NZ_BFFO01000005.1"/>
</dbReference>
<keyword evidence="1" id="KW-0732">Signal</keyword>
<dbReference type="PANTHER" id="PTHR35333:SF3">
    <property type="entry name" value="BETA-LACTAMASE-TYPE TRANSPEPTIDASE FOLD CONTAINING PROTEIN"/>
    <property type="match status" value="1"/>
</dbReference>
<dbReference type="InterPro" id="IPR025987">
    <property type="entry name" value="GW_dom"/>
</dbReference>
<evidence type="ECO:0000259" key="2">
    <source>
        <dbReference type="Pfam" id="PF13354"/>
    </source>
</evidence>
<accession>A0A2R5HHP6</accession>
<name>A0A2R5HHP6_9LACT</name>
<dbReference type="GO" id="GO:0046677">
    <property type="term" value="P:response to antibiotic"/>
    <property type="evidence" value="ECO:0007669"/>
    <property type="project" value="InterPro"/>
</dbReference>
<keyword evidence="5" id="KW-1185">Reference proteome</keyword>
<dbReference type="GO" id="GO:0030655">
    <property type="term" value="P:beta-lactam antibiotic catabolic process"/>
    <property type="evidence" value="ECO:0007669"/>
    <property type="project" value="InterPro"/>
</dbReference>
<dbReference type="InterPro" id="IPR012338">
    <property type="entry name" value="Beta-lactam/transpept-like"/>
</dbReference>
<protein>
    <submittedName>
        <fullName evidence="4">Beta-lactamase class A</fullName>
    </submittedName>
</protein>
<dbReference type="InterPro" id="IPR000871">
    <property type="entry name" value="Beta-lactam_class-A"/>
</dbReference>
<evidence type="ECO:0000313" key="5">
    <source>
        <dbReference type="Proteomes" id="UP000245021"/>
    </source>
</evidence>
<feature type="domain" description="GW" evidence="3">
    <location>
        <begin position="122"/>
        <end position="189"/>
    </location>
</feature>
<dbReference type="SUPFAM" id="SSF56601">
    <property type="entry name" value="beta-lactamase/transpeptidase-like"/>
    <property type="match status" value="1"/>
</dbReference>
<dbReference type="GO" id="GO:0008800">
    <property type="term" value="F:beta-lactamase activity"/>
    <property type="evidence" value="ECO:0007669"/>
    <property type="project" value="InterPro"/>
</dbReference>
<dbReference type="InterPro" id="IPR045155">
    <property type="entry name" value="Beta-lactam_cat"/>
</dbReference>
<dbReference type="InterPro" id="IPR038200">
    <property type="entry name" value="GW_dom_sf"/>
</dbReference>
<evidence type="ECO:0000256" key="1">
    <source>
        <dbReference type="ARBA" id="ARBA00022729"/>
    </source>
</evidence>
<dbReference type="Proteomes" id="UP000245021">
    <property type="component" value="Unassembled WGS sequence"/>
</dbReference>